<feature type="compositionally biased region" description="Low complexity" evidence="1">
    <location>
        <begin position="53"/>
        <end position="70"/>
    </location>
</feature>
<feature type="compositionally biased region" description="Polar residues" evidence="1">
    <location>
        <begin position="327"/>
        <end position="339"/>
    </location>
</feature>
<dbReference type="RefSeq" id="XP_014671212.1">
    <property type="nucleotide sequence ID" value="XM_014815726.1"/>
</dbReference>
<organism evidence="2 3">
    <name type="scientific">Priapulus caudatus</name>
    <name type="common">Priapulid worm</name>
    <dbReference type="NCBI Taxonomy" id="37621"/>
    <lineage>
        <taxon>Eukaryota</taxon>
        <taxon>Metazoa</taxon>
        <taxon>Ecdysozoa</taxon>
        <taxon>Scalidophora</taxon>
        <taxon>Priapulida</taxon>
        <taxon>Priapulimorpha</taxon>
        <taxon>Priapulimorphida</taxon>
        <taxon>Priapulidae</taxon>
        <taxon>Priapulus</taxon>
    </lineage>
</organism>
<reference evidence="3" key="1">
    <citation type="submission" date="2025-08" db="UniProtKB">
        <authorList>
            <consortium name="RefSeq"/>
        </authorList>
    </citation>
    <scope>IDENTIFICATION</scope>
</reference>
<sequence>METYLSSTSSSSGSSGGVAAAADSSGEIGVGGFVASSPARGCRSYTPLEMQERASGLSSSRTDSTPSASGCDGSEGSGSQRSTGFVVGASASDSRGDRIDGEPSRRSTEHGDEDITTSDFGIARRRGGASPRSGASPSGSGATRSTTHPRPRRFSSDSKGADNGESAAEPARGESVGDAASVSRLTSLCGMDPSESEGVSSSTAGSSGGSAGSAAAAGTGGACVRTSGEVADVGSRGAGRVPPRRPDATGGGEPSSSGETTRDPSDDLFACSGDDAVAPSLAVPPRLSSDGGALSLSFPDGISLALSSSISGALQSSSTDSGALPLSFSNGGVLPSSSPDARPPGGLPSPRADAASSNGTGKVTALSVGGGGGGEAPPGEEEWPAAGGDASWRHEVVDSSLGLVVTDVRSLKNASSPCDGDAESSLSDPSLTKAVLEGGPTTECGIEVSDMIVVPLLYAPTENMDTSEN</sequence>
<accession>A0ABM1EG91</accession>
<feature type="compositionally biased region" description="Basic and acidic residues" evidence="1">
    <location>
        <begin position="94"/>
        <end position="110"/>
    </location>
</feature>
<dbReference type="GeneID" id="106811982"/>
<keyword evidence="2" id="KW-1185">Reference proteome</keyword>
<feature type="compositionally biased region" description="Low complexity" evidence="1">
    <location>
        <begin position="1"/>
        <end position="26"/>
    </location>
</feature>
<feature type="region of interest" description="Disordered" evidence="1">
    <location>
        <begin position="412"/>
        <end position="431"/>
    </location>
</feature>
<feature type="region of interest" description="Disordered" evidence="1">
    <location>
        <begin position="1"/>
        <end position="294"/>
    </location>
</feature>
<feature type="region of interest" description="Disordered" evidence="1">
    <location>
        <begin position="310"/>
        <end position="392"/>
    </location>
</feature>
<evidence type="ECO:0000313" key="2">
    <source>
        <dbReference type="Proteomes" id="UP000695022"/>
    </source>
</evidence>
<dbReference type="Proteomes" id="UP000695022">
    <property type="component" value="Unplaced"/>
</dbReference>
<gene>
    <name evidence="3" type="primary">LOC106811982</name>
</gene>
<evidence type="ECO:0000313" key="3">
    <source>
        <dbReference type="RefSeq" id="XP_014671212.1"/>
    </source>
</evidence>
<evidence type="ECO:0000256" key="1">
    <source>
        <dbReference type="SAM" id="MobiDB-lite"/>
    </source>
</evidence>
<feature type="compositionally biased region" description="Low complexity" evidence="1">
    <location>
        <begin position="128"/>
        <end position="146"/>
    </location>
</feature>
<name>A0ABM1EG91_PRICU</name>
<protein>
    <submittedName>
        <fullName evidence="3">Lysozyme-like protein</fullName>
    </submittedName>
</protein>
<proteinExistence type="predicted"/>